<proteinExistence type="predicted"/>
<reference evidence="2" key="1">
    <citation type="submission" date="2023-02" db="EMBL/GenBank/DDBJ databases">
        <title>Kitasatospora phosalacinea NBRC 14627.</title>
        <authorList>
            <person name="Ichikawa N."/>
            <person name="Sato H."/>
            <person name="Tonouchi N."/>
        </authorList>
    </citation>
    <scope>NUCLEOTIDE SEQUENCE</scope>
    <source>
        <strain evidence="2">NBRC 14627</strain>
    </source>
</reference>
<dbReference type="EMBL" id="BSSA01000031">
    <property type="protein sequence ID" value="GLW74131.1"/>
    <property type="molecule type" value="Genomic_DNA"/>
</dbReference>
<dbReference type="SUPFAM" id="SSF52218">
    <property type="entry name" value="Flavoproteins"/>
    <property type="match status" value="1"/>
</dbReference>
<dbReference type="Pfam" id="PF00258">
    <property type="entry name" value="Flavodoxin_1"/>
    <property type="match status" value="1"/>
</dbReference>
<dbReference type="PROSITE" id="PS50902">
    <property type="entry name" value="FLAVODOXIN_LIKE"/>
    <property type="match status" value="1"/>
</dbReference>
<feature type="domain" description="Flavodoxin-like" evidence="1">
    <location>
        <begin position="3"/>
        <end position="164"/>
    </location>
</feature>
<sequence length="166" mass="16948">MRAVIVHESVYGNTGQVAAAIAEGVRQAEPTADVQCLPVAEAGPDAVEGADLLVVGGPTHMRGMTTGVSRALAARSGAPEHGGPGLRSWFHSLPDGGGSARAAAFDTRAEVKHAGAAADGIAARLTRHHYDLAAEPAGFLVEGTEGPLRAGESDRARAWGAQLARR</sequence>
<dbReference type="GO" id="GO:0010181">
    <property type="term" value="F:FMN binding"/>
    <property type="evidence" value="ECO:0007669"/>
    <property type="project" value="InterPro"/>
</dbReference>
<protein>
    <submittedName>
        <fullName evidence="2">Flavodoxin</fullName>
    </submittedName>
</protein>
<dbReference type="InterPro" id="IPR008254">
    <property type="entry name" value="Flavodoxin/NO_synth"/>
</dbReference>
<accession>A0A9W6V3X7</accession>
<dbReference type="Gene3D" id="3.40.50.360">
    <property type="match status" value="1"/>
</dbReference>
<dbReference type="InterPro" id="IPR029039">
    <property type="entry name" value="Flavoprotein-like_sf"/>
</dbReference>
<evidence type="ECO:0000259" key="1">
    <source>
        <dbReference type="PROSITE" id="PS50902"/>
    </source>
</evidence>
<evidence type="ECO:0000313" key="2">
    <source>
        <dbReference type="EMBL" id="GLW74131.1"/>
    </source>
</evidence>
<comment type="caution">
    <text evidence="2">The sequence shown here is derived from an EMBL/GenBank/DDBJ whole genome shotgun (WGS) entry which is preliminary data.</text>
</comment>
<name>A0A9W6V3X7_9ACTN</name>
<evidence type="ECO:0000313" key="3">
    <source>
        <dbReference type="Proteomes" id="UP001165041"/>
    </source>
</evidence>
<dbReference type="Proteomes" id="UP001165041">
    <property type="component" value="Unassembled WGS sequence"/>
</dbReference>
<dbReference type="RefSeq" id="WP_285739741.1">
    <property type="nucleotide sequence ID" value="NZ_BSSA01000031.1"/>
</dbReference>
<organism evidence="2 3">
    <name type="scientific">Kitasatospora phosalacinea</name>
    <dbReference type="NCBI Taxonomy" id="2065"/>
    <lineage>
        <taxon>Bacteria</taxon>
        <taxon>Bacillati</taxon>
        <taxon>Actinomycetota</taxon>
        <taxon>Actinomycetes</taxon>
        <taxon>Kitasatosporales</taxon>
        <taxon>Streptomycetaceae</taxon>
        <taxon>Kitasatospora</taxon>
    </lineage>
</organism>
<gene>
    <name evidence="2" type="ORF">Kpho02_64290</name>
</gene>
<dbReference type="AlphaFoldDB" id="A0A9W6V3X7"/>